<dbReference type="PANTHER" id="PTHR30528:SF0">
    <property type="entry name" value="CYTOPLASMIC PROTEIN"/>
    <property type="match status" value="1"/>
</dbReference>
<reference evidence="1 2" key="1">
    <citation type="submission" date="2024-09" db="EMBL/GenBank/DDBJ databases">
        <authorList>
            <person name="Sun Q."/>
            <person name="Mori K."/>
        </authorList>
    </citation>
    <scope>NUCLEOTIDE SEQUENCE [LARGE SCALE GENOMIC DNA]</scope>
    <source>
        <strain evidence="1 2">JCM 9626</strain>
    </source>
</reference>
<dbReference type="PANTHER" id="PTHR30528">
    <property type="entry name" value="CYTOPLASMIC PROTEIN"/>
    <property type="match status" value="1"/>
</dbReference>
<accession>A0ABV5KEW9</accession>
<evidence type="ECO:0000313" key="1">
    <source>
        <dbReference type="EMBL" id="MFB9315284.1"/>
    </source>
</evidence>
<proteinExistence type="predicted"/>
<dbReference type="InterPro" id="IPR009351">
    <property type="entry name" value="AlkZ-like"/>
</dbReference>
<organism evidence="1 2">
    <name type="scientific">Nocardioides plantarum</name>
    <dbReference type="NCBI Taxonomy" id="29299"/>
    <lineage>
        <taxon>Bacteria</taxon>
        <taxon>Bacillati</taxon>
        <taxon>Actinomycetota</taxon>
        <taxon>Actinomycetes</taxon>
        <taxon>Propionibacteriales</taxon>
        <taxon>Nocardioidaceae</taxon>
        <taxon>Nocardioides</taxon>
    </lineage>
</organism>
<protein>
    <submittedName>
        <fullName evidence="1">DNA glycosylase AlkZ-like family protein</fullName>
    </submittedName>
</protein>
<dbReference type="EMBL" id="JBHMDG010000030">
    <property type="protein sequence ID" value="MFB9315284.1"/>
    <property type="molecule type" value="Genomic_DNA"/>
</dbReference>
<gene>
    <name evidence="1" type="ORF">ACFFRI_19710</name>
</gene>
<feature type="non-terminal residue" evidence="1">
    <location>
        <position position="212"/>
    </location>
</feature>
<sequence length="212" mass="23908">MVHELSRQDARRIAVRAQLLDADRPTDVLETVRHLTFVQLDPTRHVAPSADLVLWSRLGPSYDADELRDLLDTQALIDHHQLARPAEDLALYRAEMAQWPGPEPLKPWQESVRDWVEANDGCRRDVLELLRGDGPLPASQIPDTCEVPWPSSGWNNDKNVKMLLANLVERGEVARAGRGGNGGREVLWDLAERIYPDDPVPPVAEARAERDR</sequence>
<dbReference type="Proteomes" id="UP001589750">
    <property type="component" value="Unassembled WGS sequence"/>
</dbReference>
<keyword evidence="2" id="KW-1185">Reference proteome</keyword>
<evidence type="ECO:0000313" key="2">
    <source>
        <dbReference type="Proteomes" id="UP001589750"/>
    </source>
</evidence>
<name>A0ABV5KEW9_9ACTN</name>
<comment type="caution">
    <text evidence="1">The sequence shown here is derived from an EMBL/GenBank/DDBJ whole genome shotgun (WGS) entry which is preliminary data.</text>
</comment>
<dbReference type="RefSeq" id="WP_379142517.1">
    <property type="nucleotide sequence ID" value="NZ_JBHMDG010000030.1"/>
</dbReference>
<dbReference type="Pfam" id="PF06224">
    <property type="entry name" value="AlkZ-like"/>
    <property type="match status" value="1"/>
</dbReference>